<dbReference type="AlphaFoldDB" id="B6GDX7"/>
<dbReference type="GO" id="GO:0031071">
    <property type="term" value="F:cysteine desulfurase activity"/>
    <property type="evidence" value="ECO:0007669"/>
    <property type="project" value="UniProtKB-EC"/>
</dbReference>
<keyword evidence="4" id="KW-0479">Metal-binding</keyword>
<dbReference type="PROSITE" id="PS00595">
    <property type="entry name" value="AA_TRANSFER_CLASS_5"/>
    <property type="match status" value="1"/>
</dbReference>
<dbReference type="eggNOG" id="COG1104">
    <property type="taxonomic scope" value="Bacteria"/>
</dbReference>
<keyword evidence="13" id="KW-1185">Reference proteome</keyword>
<dbReference type="GO" id="GO:0008483">
    <property type="term" value="F:transaminase activity"/>
    <property type="evidence" value="ECO:0007669"/>
    <property type="project" value="UniProtKB-KW"/>
</dbReference>
<dbReference type="EC" id="2.8.1.7" evidence="3"/>
<comment type="similarity">
    <text evidence="2">Belongs to the class-V pyridoxal-phosphate-dependent aminotransferase family. NifS/IscS subfamily.</text>
</comment>
<sequence length="529" mass="54585">MNAQDAEPYIYADNAATTLLSPAALEAMMPFLTDTFGNPSGIHRVARQAAEALGAARARIAELLGADRADEVYFTSGGSESDNWVLRGAVQRFRDLYGSDATPRIITSSIEHHAILHCCEALEREGVAVTYLPVDEQGFVRAEDLEAALIANEQAARAERVSNCTDAERGLDCTDAAGESAACRPVATSAKGGGEHAASAASHRSARKSGDREIAGGRHGEDDSAAPHPPATALVSIMLANNEVGTIEPIRELATVAHRHGAPFHTDAVQAVGHIPVNVRELGVDALSLSAHKFHGPRGVGALYLRDGFSIPPLIAGGAQERGERAGTENLAGITGMAAALEEAVRSLARNTQRVSAARDELVQHILASCKGVRLTGAPCADAAGAAGGHALTTLSFVIAAAPETNPVATAVGASEANPDVSLPGIAAGRRTPDRLPSIASFSCDNIDGELLVVLLDRAGVAAATGSACSTGSTEPSHVLTAMGLSPSSARGALRLSLSEAITREELDLLKQRIPAAIKRAHLMSGIGA</sequence>
<comment type="caution">
    <text evidence="12">The sequence shown here is derived from an EMBL/GenBank/DDBJ whole genome shotgun (WGS) entry which is preliminary data.</text>
</comment>
<comment type="cofactor">
    <cofactor evidence="1 9">
        <name>pyridoxal 5'-phosphate</name>
        <dbReference type="ChEBI" id="CHEBI:597326"/>
    </cofactor>
</comment>
<reference evidence="12 13" key="2">
    <citation type="submission" date="2008-10" db="EMBL/GenBank/DDBJ databases">
        <authorList>
            <person name="Fulton L."/>
            <person name="Clifton S."/>
            <person name="Fulton B."/>
            <person name="Xu J."/>
            <person name="Minx P."/>
            <person name="Pepin K.H."/>
            <person name="Johnson M."/>
            <person name="Thiruvilangam P."/>
            <person name="Bhonagiri V."/>
            <person name="Nash W.E."/>
            <person name="Mardis E.R."/>
            <person name="Wilson R.K."/>
        </authorList>
    </citation>
    <scope>NUCLEOTIDE SEQUENCE [LARGE SCALE GENOMIC DNA]</scope>
    <source>
        <strain evidence="12 13">DSM 13279</strain>
    </source>
</reference>
<reference evidence="12 13" key="1">
    <citation type="submission" date="2008-10" db="EMBL/GenBank/DDBJ databases">
        <title>Draft genome sequence of Collinsella stercoris (DSM 13279).</title>
        <authorList>
            <person name="Sudarsanam P."/>
            <person name="Ley R."/>
            <person name="Guruge J."/>
            <person name="Turnbaugh P.J."/>
            <person name="Mahowald M."/>
            <person name="Liep D."/>
            <person name="Gordon J."/>
        </authorList>
    </citation>
    <scope>NUCLEOTIDE SEQUENCE [LARGE SCALE GENOMIC DNA]</scope>
    <source>
        <strain evidence="12 13">DSM 13279</strain>
    </source>
</reference>
<feature type="domain" description="Aminotransferase class V" evidence="11">
    <location>
        <begin position="10"/>
        <end position="164"/>
    </location>
</feature>
<evidence type="ECO:0000256" key="6">
    <source>
        <dbReference type="ARBA" id="ARBA00023004"/>
    </source>
</evidence>
<evidence type="ECO:0000313" key="13">
    <source>
        <dbReference type="Proteomes" id="UP000003560"/>
    </source>
</evidence>
<feature type="region of interest" description="Disordered" evidence="10">
    <location>
        <begin position="187"/>
        <end position="229"/>
    </location>
</feature>
<keyword evidence="6" id="KW-0408">Iron</keyword>
<accession>B6GDX7</accession>
<gene>
    <name evidence="12" type="ORF">COLSTE_02295</name>
</gene>
<evidence type="ECO:0000256" key="4">
    <source>
        <dbReference type="ARBA" id="ARBA00022723"/>
    </source>
</evidence>
<keyword evidence="12" id="KW-0808">Transferase</keyword>
<dbReference type="STRING" id="445975.COLSTE_02295"/>
<dbReference type="GO" id="GO:0051536">
    <property type="term" value="F:iron-sulfur cluster binding"/>
    <property type="evidence" value="ECO:0007669"/>
    <property type="project" value="UniProtKB-KW"/>
</dbReference>
<evidence type="ECO:0000259" key="11">
    <source>
        <dbReference type="Pfam" id="PF00266"/>
    </source>
</evidence>
<dbReference type="GeneID" id="98002348"/>
<evidence type="ECO:0000256" key="7">
    <source>
        <dbReference type="ARBA" id="ARBA00023014"/>
    </source>
</evidence>
<evidence type="ECO:0000256" key="10">
    <source>
        <dbReference type="SAM" id="MobiDB-lite"/>
    </source>
</evidence>
<dbReference type="Gene3D" id="3.90.1150.10">
    <property type="entry name" value="Aspartate Aminotransferase, domain 1"/>
    <property type="match status" value="1"/>
</dbReference>
<feature type="domain" description="Aminotransferase class V" evidence="11">
    <location>
        <begin position="423"/>
        <end position="510"/>
    </location>
</feature>
<dbReference type="InterPro" id="IPR015422">
    <property type="entry name" value="PyrdxlP-dep_Trfase_small"/>
</dbReference>
<evidence type="ECO:0000256" key="5">
    <source>
        <dbReference type="ARBA" id="ARBA00022898"/>
    </source>
</evidence>
<keyword evidence="7" id="KW-0411">Iron-sulfur</keyword>
<dbReference type="InterPro" id="IPR000192">
    <property type="entry name" value="Aminotrans_V_dom"/>
</dbReference>
<keyword evidence="5" id="KW-0663">Pyridoxal phosphate</keyword>
<proteinExistence type="inferred from homology"/>
<evidence type="ECO:0000256" key="3">
    <source>
        <dbReference type="ARBA" id="ARBA00012239"/>
    </source>
</evidence>
<dbReference type="InterPro" id="IPR015424">
    <property type="entry name" value="PyrdxlP-dep_Trfase"/>
</dbReference>
<dbReference type="Pfam" id="PF00266">
    <property type="entry name" value="Aminotran_5"/>
    <property type="match status" value="3"/>
</dbReference>
<evidence type="ECO:0000256" key="1">
    <source>
        <dbReference type="ARBA" id="ARBA00001933"/>
    </source>
</evidence>
<dbReference type="HOGENOM" id="CLU_003433_0_0_11"/>
<keyword evidence="12" id="KW-0032">Aminotransferase</keyword>
<comment type="catalytic activity">
    <reaction evidence="8">
        <text>(sulfur carrier)-H + L-cysteine = (sulfur carrier)-SH + L-alanine</text>
        <dbReference type="Rhea" id="RHEA:43892"/>
        <dbReference type="Rhea" id="RHEA-COMP:14737"/>
        <dbReference type="Rhea" id="RHEA-COMP:14739"/>
        <dbReference type="ChEBI" id="CHEBI:29917"/>
        <dbReference type="ChEBI" id="CHEBI:35235"/>
        <dbReference type="ChEBI" id="CHEBI:57972"/>
        <dbReference type="ChEBI" id="CHEBI:64428"/>
        <dbReference type="EC" id="2.8.1.7"/>
    </reaction>
</comment>
<dbReference type="InterPro" id="IPR020578">
    <property type="entry name" value="Aminotrans_V_PyrdxlP_BS"/>
</dbReference>
<evidence type="ECO:0000256" key="8">
    <source>
        <dbReference type="ARBA" id="ARBA00050776"/>
    </source>
</evidence>
<dbReference type="GO" id="GO:0046872">
    <property type="term" value="F:metal ion binding"/>
    <property type="evidence" value="ECO:0007669"/>
    <property type="project" value="UniProtKB-KW"/>
</dbReference>
<name>B6GDX7_9ACTN</name>
<organism evidence="12 13">
    <name type="scientific">Collinsella stercoris DSM 13279</name>
    <dbReference type="NCBI Taxonomy" id="445975"/>
    <lineage>
        <taxon>Bacteria</taxon>
        <taxon>Bacillati</taxon>
        <taxon>Actinomycetota</taxon>
        <taxon>Coriobacteriia</taxon>
        <taxon>Coriobacteriales</taxon>
        <taxon>Coriobacteriaceae</taxon>
        <taxon>Collinsella</taxon>
    </lineage>
</organism>
<dbReference type="SUPFAM" id="SSF53383">
    <property type="entry name" value="PLP-dependent transferases"/>
    <property type="match status" value="2"/>
</dbReference>
<evidence type="ECO:0000313" key="12">
    <source>
        <dbReference type="EMBL" id="EEA89519.1"/>
    </source>
</evidence>
<feature type="domain" description="Aminotransferase class V" evidence="11">
    <location>
        <begin position="230"/>
        <end position="378"/>
    </location>
</feature>
<dbReference type="PANTHER" id="PTHR11601">
    <property type="entry name" value="CYSTEINE DESULFURYLASE FAMILY MEMBER"/>
    <property type="match status" value="1"/>
</dbReference>
<protein>
    <recommendedName>
        <fullName evidence="3">cysteine desulfurase</fullName>
        <ecNumber evidence="3">2.8.1.7</ecNumber>
    </recommendedName>
</protein>
<dbReference type="PANTHER" id="PTHR11601:SF34">
    <property type="entry name" value="CYSTEINE DESULFURASE"/>
    <property type="match status" value="1"/>
</dbReference>
<dbReference type="EMBL" id="ABXJ01000131">
    <property type="protein sequence ID" value="EEA89519.1"/>
    <property type="molecule type" value="Genomic_DNA"/>
</dbReference>
<evidence type="ECO:0000256" key="9">
    <source>
        <dbReference type="RuleBase" id="RU004504"/>
    </source>
</evidence>
<dbReference type="InterPro" id="IPR015421">
    <property type="entry name" value="PyrdxlP-dep_Trfase_major"/>
</dbReference>
<dbReference type="RefSeq" id="WP_006721919.1">
    <property type="nucleotide sequence ID" value="NZ_CP085935.1"/>
</dbReference>
<dbReference type="Proteomes" id="UP000003560">
    <property type="component" value="Unassembled WGS sequence"/>
</dbReference>
<dbReference type="Gene3D" id="3.40.640.10">
    <property type="entry name" value="Type I PLP-dependent aspartate aminotransferase-like (Major domain)"/>
    <property type="match status" value="2"/>
</dbReference>
<feature type="compositionally biased region" description="Basic and acidic residues" evidence="10">
    <location>
        <begin position="208"/>
        <end position="222"/>
    </location>
</feature>
<evidence type="ECO:0000256" key="2">
    <source>
        <dbReference type="ARBA" id="ARBA00006490"/>
    </source>
</evidence>